<dbReference type="InterPro" id="IPR039657">
    <property type="entry name" value="Dimethylallyltransferase"/>
</dbReference>
<gene>
    <name evidence="10" type="ORF">UFOPK2593_01058</name>
    <name evidence="11" type="ORF">UFOPK2894_01231</name>
    <name evidence="12" type="ORF">UFOPK3492_01284</name>
    <name evidence="13" type="ORF">UFOPK4234_01068</name>
    <name evidence="14" type="ORF">UFOPK4295_00804</name>
</gene>
<evidence type="ECO:0000256" key="6">
    <source>
        <dbReference type="ARBA" id="ARBA00022741"/>
    </source>
</evidence>
<evidence type="ECO:0000256" key="3">
    <source>
        <dbReference type="ARBA" id="ARBA00012665"/>
    </source>
</evidence>
<keyword evidence="8" id="KW-0460">Magnesium</keyword>
<dbReference type="FunFam" id="1.10.20.140:FF:000001">
    <property type="entry name" value="tRNA dimethylallyltransferase"/>
    <property type="match status" value="1"/>
</dbReference>
<dbReference type="EMBL" id="CAFBQF010000035">
    <property type="protein sequence ID" value="CAB5049500.1"/>
    <property type="molecule type" value="Genomic_DNA"/>
</dbReference>
<evidence type="ECO:0000256" key="1">
    <source>
        <dbReference type="ARBA" id="ARBA00001946"/>
    </source>
</evidence>
<dbReference type="InterPro" id="IPR018022">
    <property type="entry name" value="IPT"/>
</dbReference>
<dbReference type="GO" id="GO:0052381">
    <property type="term" value="F:tRNA dimethylallyltransferase activity"/>
    <property type="evidence" value="ECO:0007669"/>
    <property type="project" value="UniProtKB-EC"/>
</dbReference>
<evidence type="ECO:0000256" key="7">
    <source>
        <dbReference type="ARBA" id="ARBA00022840"/>
    </source>
</evidence>
<evidence type="ECO:0000313" key="12">
    <source>
        <dbReference type="EMBL" id="CAB4907504.1"/>
    </source>
</evidence>
<dbReference type="EC" id="2.5.1.75" evidence="3"/>
<dbReference type="EMBL" id="CAEZXW010000072">
    <property type="protein sequence ID" value="CAB4708961.1"/>
    <property type="molecule type" value="Genomic_DNA"/>
</dbReference>
<dbReference type="AlphaFoldDB" id="A0A6J7GK86"/>
<comment type="catalytic activity">
    <reaction evidence="9">
        <text>adenosine(37) in tRNA + dimethylallyl diphosphate = N(6)-dimethylallyladenosine(37) in tRNA + diphosphate</text>
        <dbReference type="Rhea" id="RHEA:26482"/>
        <dbReference type="Rhea" id="RHEA-COMP:10162"/>
        <dbReference type="Rhea" id="RHEA-COMP:10375"/>
        <dbReference type="ChEBI" id="CHEBI:33019"/>
        <dbReference type="ChEBI" id="CHEBI:57623"/>
        <dbReference type="ChEBI" id="CHEBI:74411"/>
        <dbReference type="ChEBI" id="CHEBI:74415"/>
        <dbReference type="EC" id="2.5.1.75"/>
    </reaction>
</comment>
<dbReference type="EMBL" id="CAFBMD010000141">
    <property type="protein sequence ID" value="CAB4907504.1"/>
    <property type="molecule type" value="Genomic_DNA"/>
</dbReference>
<dbReference type="GO" id="GO:0006400">
    <property type="term" value="P:tRNA modification"/>
    <property type="evidence" value="ECO:0007669"/>
    <property type="project" value="TreeGrafter"/>
</dbReference>
<name>A0A6J7GK86_9ZZZZ</name>
<sequence length="294" mass="32488">MLIFLVGPTAVGKSDAALDLAEEIGAEIVNADALQLYRGMDIGTAKLSLSQRRGIPHHMIDVLDVVEEASVAVYQRKVHELIASKDGAPLIVVGGSGLYISSLLQELRFPENDPEVRAKIEARAEQIGGAALHQELSEKDPMAALAILPGNVRRVVRALEVIEITGEPFTANLPRDGATPYPQAIRVGLLSPRELLDARIAIRVEEMWENGFEDEVVDLESRGLREGKTARAALGYAQILDAKDRGESSDYAKASTIISTRKFARRQESWFRRDEKIEWIPAGTHMQWWSTRSK</sequence>
<accession>A0A6J7GK86</accession>
<dbReference type="Pfam" id="PF01715">
    <property type="entry name" value="IPPT"/>
    <property type="match status" value="1"/>
</dbReference>
<comment type="cofactor">
    <cofactor evidence="1">
        <name>Mg(2+)</name>
        <dbReference type="ChEBI" id="CHEBI:18420"/>
    </cofactor>
</comment>
<dbReference type="NCBIfam" id="TIGR00174">
    <property type="entry name" value="miaA"/>
    <property type="match status" value="1"/>
</dbReference>
<protein>
    <recommendedName>
        <fullName evidence="3">tRNA dimethylallyltransferase</fullName>
        <ecNumber evidence="3">2.5.1.75</ecNumber>
    </recommendedName>
</protein>
<dbReference type="Gene3D" id="1.10.20.140">
    <property type="match status" value="1"/>
</dbReference>
<evidence type="ECO:0000256" key="4">
    <source>
        <dbReference type="ARBA" id="ARBA00022679"/>
    </source>
</evidence>
<evidence type="ECO:0000256" key="8">
    <source>
        <dbReference type="ARBA" id="ARBA00022842"/>
    </source>
</evidence>
<evidence type="ECO:0000256" key="2">
    <source>
        <dbReference type="ARBA" id="ARBA00005842"/>
    </source>
</evidence>
<dbReference type="SUPFAM" id="SSF52540">
    <property type="entry name" value="P-loop containing nucleoside triphosphate hydrolases"/>
    <property type="match status" value="1"/>
</dbReference>
<dbReference type="InterPro" id="IPR027417">
    <property type="entry name" value="P-loop_NTPase"/>
</dbReference>
<evidence type="ECO:0000313" key="14">
    <source>
        <dbReference type="EMBL" id="CAB5049500.1"/>
    </source>
</evidence>
<keyword evidence="4" id="KW-0808">Transferase</keyword>
<proteinExistence type="inferred from homology"/>
<keyword evidence="5" id="KW-0819">tRNA processing</keyword>
<organism evidence="12">
    <name type="scientific">freshwater metagenome</name>
    <dbReference type="NCBI Taxonomy" id="449393"/>
    <lineage>
        <taxon>unclassified sequences</taxon>
        <taxon>metagenomes</taxon>
        <taxon>ecological metagenomes</taxon>
    </lineage>
</organism>
<dbReference type="EMBL" id="CAEZZQ010000085">
    <property type="protein sequence ID" value="CAB4781392.1"/>
    <property type="molecule type" value="Genomic_DNA"/>
</dbReference>
<dbReference type="GO" id="GO:0005524">
    <property type="term" value="F:ATP binding"/>
    <property type="evidence" value="ECO:0007669"/>
    <property type="project" value="UniProtKB-KW"/>
</dbReference>
<reference evidence="12" key="1">
    <citation type="submission" date="2020-05" db="EMBL/GenBank/DDBJ databases">
        <authorList>
            <person name="Chiriac C."/>
            <person name="Salcher M."/>
            <person name="Ghai R."/>
            <person name="Kavagutti S V."/>
        </authorList>
    </citation>
    <scope>NUCLEOTIDE SEQUENCE</scope>
</reference>
<dbReference type="EMBL" id="CAFBQA010000060">
    <property type="protein sequence ID" value="CAB5040147.1"/>
    <property type="molecule type" value="Genomic_DNA"/>
</dbReference>
<evidence type="ECO:0000313" key="11">
    <source>
        <dbReference type="EMBL" id="CAB4781392.1"/>
    </source>
</evidence>
<keyword evidence="7" id="KW-0067">ATP-binding</keyword>
<evidence type="ECO:0000313" key="13">
    <source>
        <dbReference type="EMBL" id="CAB5040147.1"/>
    </source>
</evidence>
<dbReference type="Gene3D" id="3.40.50.300">
    <property type="entry name" value="P-loop containing nucleotide triphosphate hydrolases"/>
    <property type="match status" value="1"/>
</dbReference>
<evidence type="ECO:0000256" key="5">
    <source>
        <dbReference type="ARBA" id="ARBA00022694"/>
    </source>
</evidence>
<evidence type="ECO:0000313" key="10">
    <source>
        <dbReference type="EMBL" id="CAB4708961.1"/>
    </source>
</evidence>
<comment type="similarity">
    <text evidence="2">Belongs to the IPP transferase family.</text>
</comment>
<keyword evidence="6" id="KW-0547">Nucleotide-binding</keyword>
<dbReference type="PANTHER" id="PTHR11088:SF60">
    <property type="entry name" value="TRNA DIMETHYLALLYLTRANSFERASE"/>
    <property type="match status" value="1"/>
</dbReference>
<evidence type="ECO:0000256" key="9">
    <source>
        <dbReference type="ARBA" id="ARBA00049563"/>
    </source>
</evidence>
<dbReference type="HAMAP" id="MF_00185">
    <property type="entry name" value="IPP_trans"/>
    <property type="match status" value="1"/>
</dbReference>
<dbReference type="PANTHER" id="PTHR11088">
    <property type="entry name" value="TRNA DIMETHYLALLYLTRANSFERASE"/>
    <property type="match status" value="1"/>
</dbReference>